<dbReference type="SMART" id="SM00354">
    <property type="entry name" value="HTH_LACI"/>
    <property type="match status" value="1"/>
</dbReference>
<evidence type="ECO:0000259" key="4">
    <source>
        <dbReference type="PROSITE" id="PS50932"/>
    </source>
</evidence>
<dbReference type="PROSITE" id="PS00356">
    <property type="entry name" value="HTH_LACI_1"/>
    <property type="match status" value="1"/>
</dbReference>
<protein>
    <submittedName>
        <fullName evidence="5">LacI family transcriptional regulator</fullName>
    </submittedName>
</protein>
<dbReference type="AlphaFoldDB" id="A0A317DBU4"/>
<dbReference type="CDD" id="cd06267">
    <property type="entry name" value="PBP1_LacI_sugar_binding-like"/>
    <property type="match status" value="1"/>
</dbReference>
<dbReference type="Gene3D" id="3.40.50.2300">
    <property type="match status" value="2"/>
</dbReference>
<dbReference type="Gene3D" id="1.10.260.40">
    <property type="entry name" value="lambda repressor-like DNA-binding domains"/>
    <property type="match status" value="1"/>
</dbReference>
<name>A0A317DBU4_9ACTN</name>
<dbReference type="SUPFAM" id="SSF53822">
    <property type="entry name" value="Periplasmic binding protein-like I"/>
    <property type="match status" value="1"/>
</dbReference>
<dbReference type="Proteomes" id="UP000246050">
    <property type="component" value="Unassembled WGS sequence"/>
</dbReference>
<evidence type="ECO:0000256" key="3">
    <source>
        <dbReference type="ARBA" id="ARBA00023163"/>
    </source>
</evidence>
<dbReference type="EMBL" id="QGKS01000294">
    <property type="protein sequence ID" value="PWR12249.1"/>
    <property type="molecule type" value="Genomic_DNA"/>
</dbReference>
<dbReference type="RefSeq" id="WP_109803840.1">
    <property type="nucleotide sequence ID" value="NZ_QGKS01000294.1"/>
</dbReference>
<keyword evidence="1" id="KW-0805">Transcription regulation</keyword>
<dbReference type="InterPro" id="IPR000843">
    <property type="entry name" value="HTH_LacI"/>
</dbReference>
<evidence type="ECO:0000256" key="1">
    <source>
        <dbReference type="ARBA" id="ARBA00023015"/>
    </source>
</evidence>
<feature type="domain" description="HTH lacI-type" evidence="4">
    <location>
        <begin position="3"/>
        <end position="57"/>
    </location>
</feature>
<dbReference type="InterPro" id="IPR010982">
    <property type="entry name" value="Lambda_DNA-bd_dom_sf"/>
</dbReference>
<dbReference type="Pfam" id="PF13377">
    <property type="entry name" value="Peripla_BP_3"/>
    <property type="match status" value="1"/>
</dbReference>
<dbReference type="PANTHER" id="PTHR30146:SF138">
    <property type="entry name" value="TRANSCRIPTIONAL REGULATORY PROTEIN"/>
    <property type="match status" value="1"/>
</dbReference>
<dbReference type="InterPro" id="IPR046335">
    <property type="entry name" value="LacI/GalR-like_sensor"/>
</dbReference>
<dbReference type="CDD" id="cd01392">
    <property type="entry name" value="HTH_LacI"/>
    <property type="match status" value="1"/>
</dbReference>
<dbReference type="PROSITE" id="PS50932">
    <property type="entry name" value="HTH_LACI_2"/>
    <property type="match status" value="1"/>
</dbReference>
<keyword evidence="3" id="KW-0804">Transcription</keyword>
<dbReference type="Pfam" id="PF00356">
    <property type="entry name" value="LacI"/>
    <property type="match status" value="1"/>
</dbReference>
<proteinExistence type="predicted"/>
<dbReference type="OrthoDB" id="3258243at2"/>
<dbReference type="InterPro" id="IPR028082">
    <property type="entry name" value="Peripla_BP_I"/>
</dbReference>
<organism evidence="5 6">
    <name type="scientific">Micromonospora sicca</name>
    <dbReference type="NCBI Taxonomy" id="2202420"/>
    <lineage>
        <taxon>Bacteria</taxon>
        <taxon>Bacillati</taxon>
        <taxon>Actinomycetota</taxon>
        <taxon>Actinomycetes</taxon>
        <taxon>Micromonosporales</taxon>
        <taxon>Micromonosporaceae</taxon>
        <taxon>Micromonospora</taxon>
    </lineage>
</organism>
<evidence type="ECO:0000256" key="2">
    <source>
        <dbReference type="ARBA" id="ARBA00023125"/>
    </source>
</evidence>
<dbReference type="SUPFAM" id="SSF47413">
    <property type="entry name" value="lambda repressor-like DNA-binding domains"/>
    <property type="match status" value="1"/>
</dbReference>
<evidence type="ECO:0000313" key="6">
    <source>
        <dbReference type="Proteomes" id="UP000246050"/>
    </source>
</evidence>
<dbReference type="GO" id="GO:0000976">
    <property type="term" value="F:transcription cis-regulatory region binding"/>
    <property type="evidence" value="ECO:0007669"/>
    <property type="project" value="TreeGrafter"/>
</dbReference>
<reference evidence="5 6" key="1">
    <citation type="submission" date="2018-05" db="EMBL/GenBank/DDBJ databases">
        <title>Micromonosporas from Atacama Desert.</title>
        <authorList>
            <person name="Carro L."/>
            <person name="Golinska P."/>
            <person name="Klenk H.-P."/>
            <person name="Goodfellow M."/>
        </authorList>
    </citation>
    <scope>NUCLEOTIDE SEQUENCE [LARGE SCALE GENOMIC DNA]</scope>
    <source>
        <strain evidence="5 6">4G51</strain>
    </source>
</reference>
<comment type="caution">
    <text evidence="5">The sequence shown here is derived from an EMBL/GenBank/DDBJ whole genome shotgun (WGS) entry which is preliminary data.</text>
</comment>
<keyword evidence="2" id="KW-0238">DNA-binding</keyword>
<sequence>MRATIREVAREAGVSPSTVSRALSMPEMVNPTTRERVLRAAQRLGYAPNRAARGLITGRTGNIGLIVPDLANPFFPSVVKGVQARAREADYAVFLADTDEDPTAEVGLIRVLGKQVDGLILCSPRAREEEIRDLCESTTLVMVNRRFGSVPSVVFDNVDGMRQAVAHLQALGHRRVAWVGGPRTSWSSRDRLRGLRAATAAAGMELVVAGHFPPHFEGGVAAADLIIASGVTSVIAYNDLMALGLLGRLRDRGVQVPEDMSVIGIDDIQMSTMSAPALTTVSLSKAQAGRAAVDLLISLLEQPEGVRNARRELPTQLLVRASTGVAQTN</sequence>
<gene>
    <name evidence="5" type="ORF">DKT69_24445</name>
</gene>
<evidence type="ECO:0000313" key="5">
    <source>
        <dbReference type="EMBL" id="PWR12249.1"/>
    </source>
</evidence>
<dbReference type="GO" id="GO:0003700">
    <property type="term" value="F:DNA-binding transcription factor activity"/>
    <property type="evidence" value="ECO:0007669"/>
    <property type="project" value="TreeGrafter"/>
</dbReference>
<dbReference type="PANTHER" id="PTHR30146">
    <property type="entry name" value="LACI-RELATED TRANSCRIPTIONAL REPRESSOR"/>
    <property type="match status" value="1"/>
</dbReference>
<accession>A0A317DBU4</accession>